<organism evidence="1 2">
    <name type="scientific">Dyadobacter luticola</name>
    <dbReference type="NCBI Taxonomy" id="1979387"/>
    <lineage>
        <taxon>Bacteria</taxon>
        <taxon>Pseudomonadati</taxon>
        <taxon>Bacteroidota</taxon>
        <taxon>Cytophagia</taxon>
        <taxon>Cytophagales</taxon>
        <taxon>Spirosomataceae</taxon>
        <taxon>Dyadobacter</taxon>
    </lineage>
</organism>
<gene>
    <name evidence="1" type="ORF">FEN17_18770</name>
</gene>
<sequence length="144" mass="16678">MATIEKLKNAAGEVYAVLTYEPNKNYLLMKWVGYSTEEEVKLASSKMMDWQQKEGLLRKCKFHVHDTKEIEGAWIGVVEWIEKEMFPFCYQFGLRYNLSVTSPDLFSKMSSVALHQMNSGLVPTILFETLSQAESWLMAKYKSM</sequence>
<reference evidence="1 2" key="1">
    <citation type="submission" date="2019-05" db="EMBL/GenBank/DDBJ databases">
        <authorList>
            <person name="Qu J.-H."/>
        </authorList>
    </citation>
    <scope>NUCLEOTIDE SEQUENCE [LARGE SCALE GENOMIC DNA]</scope>
    <source>
        <strain evidence="1 2">T17</strain>
    </source>
</reference>
<proteinExistence type="predicted"/>
<accession>A0A5R9KZU0</accession>
<dbReference type="Proteomes" id="UP000306402">
    <property type="component" value="Unassembled WGS sequence"/>
</dbReference>
<dbReference type="EMBL" id="VCEJ01000004">
    <property type="protein sequence ID" value="TLV01625.1"/>
    <property type="molecule type" value="Genomic_DNA"/>
</dbReference>
<dbReference type="OrthoDB" id="893408at2"/>
<evidence type="ECO:0000313" key="1">
    <source>
        <dbReference type="EMBL" id="TLV01625.1"/>
    </source>
</evidence>
<protein>
    <recommendedName>
        <fullName evidence="3">STAS/SEC14 domain-containing protein</fullName>
    </recommendedName>
</protein>
<dbReference type="AlphaFoldDB" id="A0A5R9KZU0"/>
<comment type="caution">
    <text evidence="1">The sequence shown here is derived from an EMBL/GenBank/DDBJ whole genome shotgun (WGS) entry which is preliminary data.</text>
</comment>
<name>A0A5R9KZU0_9BACT</name>
<evidence type="ECO:0008006" key="3">
    <source>
        <dbReference type="Google" id="ProtNLM"/>
    </source>
</evidence>
<keyword evidence="2" id="KW-1185">Reference proteome</keyword>
<evidence type="ECO:0000313" key="2">
    <source>
        <dbReference type="Proteomes" id="UP000306402"/>
    </source>
</evidence>